<dbReference type="Pfam" id="PF13604">
    <property type="entry name" value="AAA_30"/>
    <property type="match status" value="1"/>
</dbReference>
<keyword evidence="5" id="KW-0347">Helicase</keyword>
<feature type="domain" description="DNA2/NAM7 helicase-like C-terminal" evidence="10">
    <location>
        <begin position="890"/>
        <end position="1082"/>
    </location>
</feature>
<dbReference type="Pfam" id="PF12705">
    <property type="entry name" value="PDDEXK_1"/>
    <property type="match status" value="1"/>
</dbReference>
<dbReference type="PANTHER" id="PTHR43788">
    <property type="entry name" value="DNA2/NAM7 HELICASE FAMILY MEMBER"/>
    <property type="match status" value="1"/>
</dbReference>
<dbReference type="InterPro" id="IPR011604">
    <property type="entry name" value="PDDEXK-like_dom_sf"/>
</dbReference>
<evidence type="ECO:0000313" key="12">
    <source>
        <dbReference type="EMBL" id="UZJ24881.1"/>
    </source>
</evidence>
<protein>
    <submittedName>
        <fullName evidence="12">TM0106 family RecB-like putative nuclease</fullName>
    </submittedName>
</protein>
<dbReference type="Gene3D" id="3.90.320.10">
    <property type="match status" value="1"/>
</dbReference>
<keyword evidence="6" id="KW-0269">Exonuclease</keyword>
<evidence type="ECO:0000256" key="1">
    <source>
        <dbReference type="ARBA" id="ARBA00022722"/>
    </source>
</evidence>
<organism evidence="12 13">
    <name type="scientific">Rhodococcus antarcticus</name>
    <dbReference type="NCBI Taxonomy" id="2987751"/>
    <lineage>
        <taxon>Bacteria</taxon>
        <taxon>Bacillati</taxon>
        <taxon>Actinomycetota</taxon>
        <taxon>Actinomycetes</taxon>
        <taxon>Mycobacteriales</taxon>
        <taxon>Nocardiaceae</taxon>
        <taxon>Rhodococcus</taxon>
    </lineage>
</organism>
<dbReference type="EMBL" id="CP110615">
    <property type="protein sequence ID" value="UZJ24881.1"/>
    <property type="molecule type" value="Genomic_DNA"/>
</dbReference>
<evidence type="ECO:0000256" key="6">
    <source>
        <dbReference type="ARBA" id="ARBA00022839"/>
    </source>
</evidence>
<evidence type="ECO:0000313" key="13">
    <source>
        <dbReference type="Proteomes" id="UP001164965"/>
    </source>
</evidence>
<dbReference type="InterPro" id="IPR012337">
    <property type="entry name" value="RNaseH-like_sf"/>
</dbReference>
<dbReference type="Pfam" id="PF13087">
    <property type="entry name" value="AAA_12"/>
    <property type="match status" value="1"/>
</dbReference>
<dbReference type="InterPro" id="IPR050534">
    <property type="entry name" value="Coronavir_polyprotein_1ab"/>
</dbReference>
<keyword evidence="2" id="KW-0547">Nucleotide-binding</keyword>
<dbReference type="NCBIfam" id="TIGR03491">
    <property type="entry name" value="TM0106 family RecB-like putative nuclease"/>
    <property type="match status" value="1"/>
</dbReference>
<dbReference type="CDD" id="cd18808">
    <property type="entry name" value="SF1_C_Upf1"/>
    <property type="match status" value="1"/>
</dbReference>
<keyword evidence="1" id="KW-0540">Nuclease</keyword>
<name>A0ABY6P0T7_9NOCA</name>
<dbReference type="RefSeq" id="WP_265382987.1">
    <property type="nucleotide sequence ID" value="NZ_CP110615.1"/>
</dbReference>
<dbReference type="Pfam" id="PF13482">
    <property type="entry name" value="RNase_H_2"/>
    <property type="match status" value="1"/>
</dbReference>
<dbReference type="PANTHER" id="PTHR43788:SF8">
    <property type="entry name" value="DNA-BINDING PROTEIN SMUBP-2"/>
    <property type="match status" value="1"/>
</dbReference>
<dbReference type="CDD" id="cd17934">
    <property type="entry name" value="DEXXQc_Upf1-like"/>
    <property type="match status" value="1"/>
</dbReference>
<dbReference type="SUPFAM" id="SSF52540">
    <property type="entry name" value="P-loop containing nucleoside triphosphate hydrolases"/>
    <property type="match status" value="1"/>
</dbReference>
<keyword evidence="13" id="KW-1185">Reference proteome</keyword>
<evidence type="ECO:0000259" key="10">
    <source>
        <dbReference type="Pfam" id="PF13087"/>
    </source>
</evidence>
<accession>A0ABY6P0T7</accession>
<reference evidence="12" key="1">
    <citation type="submission" date="2022-10" db="EMBL/GenBank/DDBJ databases">
        <title>Rhodococcus sp.75.</title>
        <authorList>
            <person name="Sun M."/>
        </authorList>
    </citation>
    <scope>NUCLEOTIDE SEQUENCE</scope>
    <source>
        <strain evidence="12">75</strain>
    </source>
</reference>
<dbReference type="InterPro" id="IPR038726">
    <property type="entry name" value="PDDEXK_AddAB-type"/>
</dbReference>
<evidence type="ECO:0000259" key="11">
    <source>
        <dbReference type="Pfam" id="PF13482"/>
    </source>
</evidence>
<gene>
    <name evidence="12" type="ORF">RHODO2019_17570</name>
</gene>
<evidence type="ECO:0000256" key="8">
    <source>
        <dbReference type="ARBA" id="ARBA00023204"/>
    </source>
</evidence>
<feature type="domain" description="PD-(D/E)XK endonuclease-like" evidence="9">
    <location>
        <begin position="42"/>
        <end position="225"/>
    </location>
</feature>
<dbReference type="InterPro" id="IPR047187">
    <property type="entry name" value="SF1_C_Upf1"/>
</dbReference>
<feature type="domain" description="YprB ribonuclease H-like" evidence="11">
    <location>
        <begin position="323"/>
        <end position="503"/>
    </location>
</feature>
<dbReference type="InterPro" id="IPR019993">
    <property type="entry name" value="RecB_nuclease_TM0106_put"/>
</dbReference>
<keyword evidence="8" id="KW-0234">DNA repair</keyword>
<keyword evidence="4" id="KW-0378">Hydrolase</keyword>
<evidence type="ECO:0000256" key="5">
    <source>
        <dbReference type="ARBA" id="ARBA00022806"/>
    </source>
</evidence>
<dbReference type="SUPFAM" id="SSF53098">
    <property type="entry name" value="Ribonuclease H-like"/>
    <property type="match status" value="1"/>
</dbReference>
<dbReference type="InterPro" id="IPR038720">
    <property type="entry name" value="YprB_RNase_H-like_dom"/>
</dbReference>
<dbReference type="InterPro" id="IPR027417">
    <property type="entry name" value="P-loop_NTPase"/>
</dbReference>
<evidence type="ECO:0000256" key="7">
    <source>
        <dbReference type="ARBA" id="ARBA00022840"/>
    </source>
</evidence>
<dbReference type="InterPro" id="IPR041679">
    <property type="entry name" value="DNA2/NAM7-like_C"/>
</dbReference>
<evidence type="ECO:0000256" key="2">
    <source>
        <dbReference type="ARBA" id="ARBA00022741"/>
    </source>
</evidence>
<evidence type="ECO:0000256" key="4">
    <source>
        <dbReference type="ARBA" id="ARBA00022801"/>
    </source>
</evidence>
<keyword evidence="3" id="KW-0227">DNA damage</keyword>
<keyword evidence="7" id="KW-0067">ATP-binding</keyword>
<dbReference type="Proteomes" id="UP001164965">
    <property type="component" value="Chromosome"/>
</dbReference>
<dbReference type="Gene3D" id="3.40.50.300">
    <property type="entry name" value="P-loop containing nucleotide triphosphate hydrolases"/>
    <property type="match status" value="2"/>
</dbReference>
<evidence type="ECO:0000259" key="9">
    <source>
        <dbReference type="Pfam" id="PF12705"/>
    </source>
</evidence>
<sequence length="1109" mass="119762">MTPARTVTPTKITAWLDCAHFLTLAHQVDDGTREAPAGGMGAFARLLADKGLQHEAACLAAYEAQGLRVLRVPDRERRESFAQHVSRTRGVFDSNADVLYQLPLEHDGIRGIADFLLRTVDAEGRVSWEPVDAKLARAQAKPGHVLQLCFYAEAIAAATGTRPAWMHLWLGSGVVETLRVGDFSAYWRRLRNQLATVLAAPGDLLATTPEPCEHCAFCTFVDVCDAQWRSEDSLVYVAGLRAPERDTLELAGVDTLAALAVRTTDVDGLGPQRRQRLVTQAALQRRARETEGAHPPYLLVEPGEDPTWGHGFAQLPEPDDGDVFLDFEGHPFWRADTGLFFLLGLIERDSVSTWAYRTWWAHTQEQEQAASLALIEHLAAGRAAHPGMHVYHYNHTERSSLERLATTYGVGEVTLAQLVDTGAFVDLFLVARNAVQVGTESYGLKHLERLTSYERGHDVEAGAGAVLEYEEYTTTGSATALDRIADYNEDDVRATRALRDWLVDHRPADLPWRAAELEPDSFLPELDEMVAALHASGPGSTEHLLGDVLGYWRREHSAYVTPLRARCAAAPEDLLDDPEAVAGLVCVGLEERVGKTGKPITPVMRFTVPEQDVSGFADGDSLIYLTPEGQTVYGSVARLEAGELDLVWNEKSAELGCLPEQVVRYDYVQPKPKPEALNELATEVLGGSAPNPVAMALLRRDLPAFVDGGGPPGGVFSDNLDEMLAWATRLDGSLVAIQGPPGTGKTYRGAKLVKALVGAGLRVGITAFSHSAIDNLLEAVVREVDPGVLRAVKRGPRAPMGALSGVAHAANGKAAANAKYNVVAGTTWLFAGNDMADAPVDVLLVDEAGQLALADALAACRSARTLILLGDPLQLPQVAQAVHPGGSGASVLEHLLGEDATMPPERGVFLAQTRRMHPDVATFISTEIYEGRLTTHPSCAAQSTDLGTGLRWLRAEHVGRSTQAPEEAEVVAAEIARLLQVGWTDAAGVRGQLEAADILVVAPYNDQVHLLRERLDADPATSGLAVGTVDKFQGREAAVVFFTMTSSSAADISRGADFLFSRNRLNVAVSRARCLAYLVCTEELLNSRGRDVEEMRLISTLCSFVEGCG</sequence>
<evidence type="ECO:0000256" key="3">
    <source>
        <dbReference type="ARBA" id="ARBA00022763"/>
    </source>
</evidence>
<proteinExistence type="predicted"/>